<dbReference type="Gene3D" id="3.40.630.90">
    <property type="match status" value="1"/>
</dbReference>
<evidence type="ECO:0000313" key="2">
    <source>
        <dbReference type="EMBL" id="ULT93858.1"/>
    </source>
</evidence>
<feature type="domain" description="DUF1248" evidence="1">
    <location>
        <begin position="52"/>
        <end position="230"/>
    </location>
</feature>
<proteinExistence type="predicted"/>
<dbReference type="InterPro" id="IPR016181">
    <property type="entry name" value="Acyl_CoA_acyltransferase"/>
</dbReference>
<dbReference type="OMA" id="REDIAMW"/>
<dbReference type="KEGG" id="cbr:CBG_15004"/>
<dbReference type="PANTHER" id="PTHR21471">
    <property type="entry name" value="GNAT FAMILY ACETYLTRANSFERASE-RELATED"/>
    <property type="match status" value="1"/>
</dbReference>
<dbReference type="EMBL" id="CP090894">
    <property type="protein sequence ID" value="ULT93858.1"/>
    <property type="molecule type" value="Genomic_DNA"/>
</dbReference>
<dbReference type="PANTHER" id="PTHR21471:SF2">
    <property type="entry name" value="DUF1248 DOMAIN-CONTAINING PROTEIN"/>
    <property type="match status" value="1"/>
</dbReference>
<sequence>MKTLEYSNTRMLSNSLLLGRRLLKTAPEFSATIRTATYLTADGKPRGQLFRRNLEIVIDPNEKLIDAFMDGYGKQRLNFRREDIAMWRETFKDNYRLVFTVFKGTNTVIATTHAITFNPLPNHKDTPHQYLGFYWIHPDYRGVDSMRMTEYIVKKNSKCVSDNAVAQSFPTSLKLWGKMYGHRNYGHIQSVSYYEMNEMKVPEDLDTSGIIIKNARDVPDKDIVDYDNTVFPYERSKYVLAILRSPIGFGKVAYDTSGKVIGFGTVIIYPSGECVLSPLYADDQRVAQAIFKNILEQIPLDDKKLLRFHVRSVDKIDKRFEWIQPFLKCPVRKEVSAYLTYQSHLPTIHYKKVFVNFPYTNCAI</sequence>
<name>A0AAE9A647_CAEBR</name>
<evidence type="ECO:0000259" key="1">
    <source>
        <dbReference type="Pfam" id="PF06852"/>
    </source>
</evidence>
<dbReference type="AlphaFoldDB" id="A0AAE9A647"/>
<dbReference type="Pfam" id="PF06852">
    <property type="entry name" value="DUF1248"/>
    <property type="match status" value="1"/>
</dbReference>
<accession>A0AAE9A647</accession>
<organism evidence="2 3">
    <name type="scientific">Caenorhabditis briggsae</name>
    <dbReference type="NCBI Taxonomy" id="6238"/>
    <lineage>
        <taxon>Eukaryota</taxon>
        <taxon>Metazoa</taxon>
        <taxon>Ecdysozoa</taxon>
        <taxon>Nematoda</taxon>
        <taxon>Chromadorea</taxon>
        <taxon>Rhabditida</taxon>
        <taxon>Rhabditina</taxon>
        <taxon>Rhabditomorpha</taxon>
        <taxon>Rhabditoidea</taxon>
        <taxon>Rhabditidae</taxon>
        <taxon>Peloderinae</taxon>
        <taxon>Caenorhabditis</taxon>
    </lineage>
</organism>
<evidence type="ECO:0000313" key="3">
    <source>
        <dbReference type="Proteomes" id="UP000827892"/>
    </source>
</evidence>
<dbReference type="SUPFAM" id="SSF55729">
    <property type="entry name" value="Acyl-CoA N-acyltransferases (Nat)"/>
    <property type="match status" value="1"/>
</dbReference>
<gene>
    <name evidence="2" type="ORF">L3Y34_003396</name>
</gene>
<dbReference type="InterPro" id="IPR009658">
    <property type="entry name" value="DUF1248"/>
</dbReference>
<reference evidence="2 3" key="1">
    <citation type="submission" date="2022-05" db="EMBL/GenBank/DDBJ databases">
        <title>Chromosome-level reference genomes for two strains of Caenorhabditis briggsae: an improved platform for comparative genomics.</title>
        <authorList>
            <person name="Stevens L."/>
            <person name="Andersen E.C."/>
        </authorList>
    </citation>
    <scope>NUCLEOTIDE SEQUENCE [LARGE SCALE GENOMIC DNA]</scope>
    <source>
        <strain evidence="2">QX1410_ONT</strain>
        <tissue evidence="2">Whole-organism</tissue>
    </source>
</reference>
<dbReference type="Proteomes" id="UP000827892">
    <property type="component" value="Chromosome IV"/>
</dbReference>
<protein>
    <recommendedName>
        <fullName evidence="1">DUF1248 domain-containing protein</fullName>
    </recommendedName>
</protein>